<dbReference type="EMBL" id="MFDE01000048">
    <property type="protein sequence ID" value="OGE37221.1"/>
    <property type="molecule type" value="Genomic_DNA"/>
</dbReference>
<comment type="subcellular location">
    <subcellularLocation>
        <location evidence="1">Cell membrane</location>
        <topology evidence="1">Multi-pass membrane protein</topology>
    </subcellularLocation>
</comment>
<organism evidence="7 8">
    <name type="scientific">Candidatus Daviesbacteria bacterium RIFCSPHIGHO2_12_FULL_37_11</name>
    <dbReference type="NCBI Taxonomy" id="1797777"/>
    <lineage>
        <taxon>Bacteria</taxon>
        <taxon>Candidatus Daviesiibacteriota</taxon>
    </lineage>
</organism>
<dbReference type="Pfam" id="PF01943">
    <property type="entry name" value="Polysacc_synt"/>
    <property type="match status" value="1"/>
</dbReference>
<feature type="transmembrane region" description="Helical" evidence="6">
    <location>
        <begin position="96"/>
        <end position="120"/>
    </location>
</feature>
<sequence>MTNYKLVITKILKHPLFTGSAIMVIGHNIFNIGQFFYYFLTIRLLNTTEYGDLAAIISILGIIGIIQLAFGLTIVKFVASQKTEAAVSNLIKWFNYWGFLAGGIAAVLLLLLSPIASIFLNLTQPKLFYLISPMFFLLVIVYVYRSVLQGLLLFKTYIASLLVDVVIRISFTALLILLGTALFGAIIGMFIGIISGFIITRSALNPYFSGKRGLKPKIMPLLKYSFPVLIQGLAFTSFYSTDILLVKHFFSPHDAGTYAYLSVLGRIAMFCTSPITSTMFPIIAKRFASNLPYLKIFYICFLLVTGISLFVVLIFKLVPDIPISLLNKNEGQDILWWFGLFMAFLGIALLFEQFYLSIGKTKPVWFFVAAAALQAVFIWFIHPSLFSVVQISVLSTALLNIALFVYFPYYRRHG</sequence>
<feature type="transmembrane region" description="Helical" evidence="6">
    <location>
        <begin position="126"/>
        <end position="144"/>
    </location>
</feature>
<evidence type="ECO:0000313" key="8">
    <source>
        <dbReference type="Proteomes" id="UP000176527"/>
    </source>
</evidence>
<feature type="transmembrane region" description="Helical" evidence="6">
    <location>
        <begin position="334"/>
        <end position="351"/>
    </location>
</feature>
<feature type="transmembrane region" description="Helical" evidence="6">
    <location>
        <begin position="53"/>
        <end position="75"/>
    </location>
</feature>
<dbReference type="AlphaFoldDB" id="A0A1F5K9B2"/>
<feature type="transmembrane region" description="Helical" evidence="6">
    <location>
        <begin position="156"/>
        <end position="176"/>
    </location>
</feature>
<feature type="transmembrane region" description="Helical" evidence="6">
    <location>
        <begin position="221"/>
        <end position="239"/>
    </location>
</feature>
<feature type="transmembrane region" description="Helical" evidence="6">
    <location>
        <begin position="259"/>
        <end position="284"/>
    </location>
</feature>
<keyword evidence="3 6" id="KW-0812">Transmembrane</keyword>
<evidence type="ECO:0000313" key="7">
    <source>
        <dbReference type="EMBL" id="OGE37221.1"/>
    </source>
</evidence>
<evidence type="ECO:0000256" key="4">
    <source>
        <dbReference type="ARBA" id="ARBA00022989"/>
    </source>
</evidence>
<dbReference type="Proteomes" id="UP000176527">
    <property type="component" value="Unassembled WGS sequence"/>
</dbReference>
<proteinExistence type="predicted"/>
<dbReference type="PANTHER" id="PTHR30250">
    <property type="entry name" value="PST FAMILY PREDICTED COLANIC ACID TRANSPORTER"/>
    <property type="match status" value="1"/>
</dbReference>
<feature type="transmembrane region" description="Helical" evidence="6">
    <location>
        <begin position="182"/>
        <end position="200"/>
    </location>
</feature>
<evidence type="ECO:0000256" key="1">
    <source>
        <dbReference type="ARBA" id="ARBA00004651"/>
    </source>
</evidence>
<protein>
    <recommendedName>
        <fullName evidence="9">Polysaccharide biosynthesis protein C-terminal domain-containing protein</fullName>
    </recommendedName>
</protein>
<dbReference type="InterPro" id="IPR050833">
    <property type="entry name" value="Poly_Biosynth_Transport"/>
</dbReference>
<evidence type="ECO:0000256" key="3">
    <source>
        <dbReference type="ARBA" id="ARBA00022692"/>
    </source>
</evidence>
<evidence type="ECO:0000256" key="5">
    <source>
        <dbReference type="ARBA" id="ARBA00023136"/>
    </source>
</evidence>
<keyword evidence="5 6" id="KW-0472">Membrane</keyword>
<dbReference type="PANTHER" id="PTHR30250:SF28">
    <property type="entry name" value="POLYSACCHARIDE BIOSYNTHESIS PROTEIN"/>
    <property type="match status" value="1"/>
</dbReference>
<feature type="transmembrane region" description="Helical" evidence="6">
    <location>
        <begin position="21"/>
        <end position="41"/>
    </location>
</feature>
<feature type="transmembrane region" description="Helical" evidence="6">
    <location>
        <begin position="296"/>
        <end position="314"/>
    </location>
</feature>
<comment type="caution">
    <text evidence="7">The sequence shown here is derived from an EMBL/GenBank/DDBJ whole genome shotgun (WGS) entry which is preliminary data.</text>
</comment>
<accession>A0A1F5K9B2</accession>
<evidence type="ECO:0008006" key="9">
    <source>
        <dbReference type="Google" id="ProtNLM"/>
    </source>
</evidence>
<name>A0A1F5K9B2_9BACT</name>
<feature type="transmembrane region" description="Helical" evidence="6">
    <location>
        <begin position="363"/>
        <end position="382"/>
    </location>
</feature>
<keyword evidence="2" id="KW-1003">Cell membrane</keyword>
<dbReference type="InterPro" id="IPR002797">
    <property type="entry name" value="Polysacc_synth"/>
</dbReference>
<keyword evidence="4 6" id="KW-1133">Transmembrane helix</keyword>
<evidence type="ECO:0000256" key="2">
    <source>
        <dbReference type="ARBA" id="ARBA00022475"/>
    </source>
</evidence>
<evidence type="ECO:0000256" key="6">
    <source>
        <dbReference type="SAM" id="Phobius"/>
    </source>
</evidence>
<dbReference type="GO" id="GO:0005886">
    <property type="term" value="C:plasma membrane"/>
    <property type="evidence" value="ECO:0007669"/>
    <property type="project" value="UniProtKB-SubCell"/>
</dbReference>
<reference evidence="7 8" key="1">
    <citation type="journal article" date="2016" name="Nat. Commun.">
        <title>Thousands of microbial genomes shed light on interconnected biogeochemical processes in an aquifer system.</title>
        <authorList>
            <person name="Anantharaman K."/>
            <person name="Brown C.T."/>
            <person name="Hug L.A."/>
            <person name="Sharon I."/>
            <person name="Castelle C.J."/>
            <person name="Probst A.J."/>
            <person name="Thomas B.C."/>
            <person name="Singh A."/>
            <person name="Wilkins M.J."/>
            <person name="Karaoz U."/>
            <person name="Brodie E.L."/>
            <person name="Williams K.H."/>
            <person name="Hubbard S.S."/>
            <person name="Banfield J.F."/>
        </authorList>
    </citation>
    <scope>NUCLEOTIDE SEQUENCE [LARGE SCALE GENOMIC DNA]</scope>
</reference>
<gene>
    <name evidence="7" type="ORF">A3F00_02340</name>
</gene>
<feature type="transmembrane region" description="Helical" evidence="6">
    <location>
        <begin position="388"/>
        <end position="409"/>
    </location>
</feature>